<dbReference type="CDD" id="cd02435">
    <property type="entry name" value="CCC1"/>
    <property type="match status" value="1"/>
</dbReference>
<dbReference type="Proteomes" id="UP001303115">
    <property type="component" value="Unassembled WGS sequence"/>
</dbReference>
<feature type="transmembrane region" description="Helical" evidence="7">
    <location>
        <begin position="191"/>
        <end position="215"/>
    </location>
</feature>
<keyword evidence="4 7" id="KW-1133">Transmembrane helix</keyword>
<dbReference type="AlphaFoldDB" id="A0AAN6SPZ4"/>
<evidence type="ECO:0000256" key="7">
    <source>
        <dbReference type="SAM" id="Phobius"/>
    </source>
</evidence>
<evidence type="ECO:0000313" key="8">
    <source>
        <dbReference type="EMBL" id="KAK4035457.1"/>
    </source>
</evidence>
<protein>
    <submittedName>
        <fullName evidence="8">VIT family-domain-containing protein</fullName>
    </submittedName>
</protein>
<dbReference type="PANTHER" id="PTHR31851">
    <property type="entry name" value="FE(2+)/MN(2+) TRANSPORTER PCL1"/>
    <property type="match status" value="1"/>
</dbReference>
<keyword evidence="9" id="KW-1185">Reference proteome</keyword>
<reference evidence="9" key="1">
    <citation type="journal article" date="2023" name="Mol. Phylogenet. Evol.">
        <title>Genome-scale phylogeny and comparative genomics of the fungal order Sordariales.</title>
        <authorList>
            <person name="Hensen N."/>
            <person name="Bonometti L."/>
            <person name="Westerberg I."/>
            <person name="Brannstrom I.O."/>
            <person name="Guillou S."/>
            <person name="Cros-Aarteil S."/>
            <person name="Calhoun S."/>
            <person name="Haridas S."/>
            <person name="Kuo A."/>
            <person name="Mondo S."/>
            <person name="Pangilinan J."/>
            <person name="Riley R."/>
            <person name="LaButti K."/>
            <person name="Andreopoulos B."/>
            <person name="Lipzen A."/>
            <person name="Chen C."/>
            <person name="Yan M."/>
            <person name="Daum C."/>
            <person name="Ng V."/>
            <person name="Clum A."/>
            <person name="Steindorff A."/>
            <person name="Ohm R.A."/>
            <person name="Martin F."/>
            <person name="Silar P."/>
            <person name="Natvig D.O."/>
            <person name="Lalanne C."/>
            <person name="Gautier V."/>
            <person name="Ament-Velasquez S.L."/>
            <person name="Kruys A."/>
            <person name="Hutchinson M.I."/>
            <person name="Powell A.J."/>
            <person name="Barry K."/>
            <person name="Miller A.N."/>
            <person name="Grigoriev I.V."/>
            <person name="Debuchy R."/>
            <person name="Gladieux P."/>
            <person name="Hiltunen Thoren M."/>
            <person name="Johannesson H."/>
        </authorList>
    </citation>
    <scope>NUCLEOTIDE SEQUENCE [LARGE SCALE GENOMIC DNA]</scope>
    <source>
        <strain evidence="9">CBS 284.82</strain>
    </source>
</reference>
<evidence type="ECO:0000256" key="1">
    <source>
        <dbReference type="ARBA" id="ARBA00004127"/>
    </source>
</evidence>
<dbReference type="EMBL" id="MU854443">
    <property type="protein sequence ID" value="KAK4035457.1"/>
    <property type="molecule type" value="Genomic_DNA"/>
</dbReference>
<feature type="transmembrane region" description="Helical" evidence="7">
    <location>
        <begin position="252"/>
        <end position="274"/>
    </location>
</feature>
<evidence type="ECO:0000313" key="9">
    <source>
        <dbReference type="Proteomes" id="UP001303115"/>
    </source>
</evidence>
<sequence>MSHTDDETPLLARGLNSPERAPPPSSPTRLRPKPLNRMSSTAPTPERPHVEAHTGGGYDAILRDVIIGFSDGLTVPFALTAGLSSLGNTRIVIMGGLAELCSGMISMGLGAYLAADTERQHWEAEYARESYEVDTCPTLERAEIHDILSGYGISHAASLPLVQELTASKTQWVRFMMDFELRLPEPDAGRAWASALTMGLSYFVGGLIPMLPYFFMKRAEQALLVSVVITVVILLAFGFLKNWVAIRTRKAGVWGAVQTLIVGALAAGTSYAIVRALDNAGSP</sequence>
<comment type="subcellular location">
    <subcellularLocation>
        <location evidence="1">Endomembrane system</location>
        <topology evidence="1">Multi-pass membrane protein</topology>
    </subcellularLocation>
</comment>
<evidence type="ECO:0000256" key="2">
    <source>
        <dbReference type="ARBA" id="ARBA00007049"/>
    </source>
</evidence>
<dbReference type="GO" id="GO:0030026">
    <property type="term" value="P:intracellular manganese ion homeostasis"/>
    <property type="evidence" value="ECO:0007669"/>
    <property type="project" value="InterPro"/>
</dbReference>
<comment type="similarity">
    <text evidence="2">Belongs to the CCC1 family.</text>
</comment>
<feature type="region of interest" description="Disordered" evidence="6">
    <location>
        <begin position="1"/>
        <end position="53"/>
    </location>
</feature>
<evidence type="ECO:0000256" key="3">
    <source>
        <dbReference type="ARBA" id="ARBA00022692"/>
    </source>
</evidence>
<accession>A0AAN6SPZ4</accession>
<feature type="transmembrane region" description="Helical" evidence="7">
    <location>
        <begin position="221"/>
        <end position="240"/>
    </location>
</feature>
<gene>
    <name evidence="8" type="ORF">C8A01DRAFT_17883</name>
</gene>
<dbReference type="GO" id="GO:0012505">
    <property type="term" value="C:endomembrane system"/>
    <property type="evidence" value="ECO:0007669"/>
    <property type="project" value="UniProtKB-SubCell"/>
</dbReference>
<dbReference type="Pfam" id="PF01988">
    <property type="entry name" value="VIT1"/>
    <property type="match status" value="1"/>
</dbReference>
<evidence type="ECO:0000256" key="6">
    <source>
        <dbReference type="SAM" id="MobiDB-lite"/>
    </source>
</evidence>
<organism evidence="8 9">
    <name type="scientific">Parachaetomium inaequale</name>
    <dbReference type="NCBI Taxonomy" id="2588326"/>
    <lineage>
        <taxon>Eukaryota</taxon>
        <taxon>Fungi</taxon>
        <taxon>Dikarya</taxon>
        <taxon>Ascomycota</taxon>
        <taxon>Pezizomycotina</taxon>
        <taxon>Sordariomycetes</taxon>
        <taxon>Sordariomycetidae</taxon>
        <taxon>Sordariales</taxon>
        <taxon>Chaetomiaceae</taxon>
        <taxon>Parachaetomium</taxon>
    </lineage>
</organism>
<comment type="caution">
    <text evidence="8">The sequence shown here is derived from an EMBL/GenBank/DDBJ whole genome shotgun (WGS) entry which is preliminary data.</text>
</comment>
<keyword evidence="5 7" id="KW-0472">Membrane</keyword>
<proteinExistence type="inferred from homology"/>
<dbReference type="GO" id="GO:0005384">
    <property type="term" value="F:manganese ion transmembrane transporter activity"/>
    <property type="evidence" value="ECO:0007669"/>
    <property type="project" value="InterPro"/>
</dbReference>
<dbReference type="InterPro" id="IPR008217">
    <property type="entry name" value="Ccc1_fam"/>
</dbReference>
<name>A0AAN6SPZ4_9PEZI</name>
<evidence type="ECO:0000256" key="5">
    <source>
        <dbReference type="ARBA" id="ARBA00023136"/>
    </source>
</evidence>
<evidence type="ECO:0000256" key="4">
    <source>
        <dbReference type="ARBA" id="ARBA00022989"/>
    </source>
</evidence>
<keyword evidence="3 7" id="KW-0812">Transmembrane</keyword>